<dbReference type="Proteomes" id="UP000295547">
    <property type="component" value="Unassembled WGS sequence"/>
</dbReference>
<dbReference type="Proteomes" id="UP000295507">
    <property type="component" value="Unassembled WGS sequence"/>
</dbReference>
<accession>A0A4R3RAV5</accession>
<keyword evidence="1" id="KW-0472">Membrane</keyword>
<dbReference type="AlphaFoldDB" id="A0A4R3RAV5"/>
<comment type="caution">
    <text evidence="3">The sequence shown here is derived from an EMBL/GenBank/DDBJ whole genome shotgun (WGS) entry which is preliminary data.</text>
</comment>
<name>A0A4R3RAV5_9HYPH</name>
<evidence type="ECO:0000313" key="5">
    <source>
        <dbReference type="Proteomes" id="UP000295547"/>
    </source>
</evidence>
<proteinExistence type="predicted"/>
<sequence length="42" mass="4723">MVYDWSGERARRLKFYKTAAACLLGSMLAGTMLLIIAMQFHG</sequence>
<feature type="transmembrane region" description="Helical" evidence="1">
    <location>
        <begin position="21"/>
        <end position="40"/>
    </location>
</feature>
<keyword evidence="1" id="KW-1133">Transmembrane helix</keyword>
<evidence type="ECO:0000313" key="2">
    <source>
        <dbReference type="EMBL" id="TCU14962.1"/>
    </source>
</evidence>
<gene>
    <name evidence="3" type="ORF">EV129_12926</name>
    <name evidence="2" type="ORF">EV130_1239</name>
</gene>
<evidence type="ECO:0000256" key="1">
    <source>
        <dbReference type="SAM" id="Phobius"/>
    </source>
</evidence>
<keyword evidence="5" id="KW-1185">Reference proteome</keyword>
<evidence type="ECO:0000313" key="3">
    <source>
        <dbReference type="EMBL" id="TCU31367.1"/>
    </source>
</evidence>
<dbReference type="EMBL" id="SMBK01000029">
    <property type="protein sequence ID" value="TCU31367.1"/>
    <property type="molecule type" value="Genomic_DNA"/>
</dbReference>
<keyword evidence="1" id="KW-0812">Transmembrane</keyword>
<protein>
    <submittedName>
        <fullName evidence="3">Uncharacterized protein</fullName>
    </submittedName>
</protein>
<organism evidence="3 4">
    <name type="scientific">Rhizobium azibense</name>
    <dbReference type="NCBI Taxonomy" id="1136135"/>
    <lineage>
        <taxon>Bacteria</taxon>
        <taxon>Pseudomonadati</taxon>
        <taxon>Pseudomonadota</taxon>
        <taxon>Alphaproteobacteria</taxon>
        <taxon>Hyphomicrobiales</taxon>
        <taxon>Rhizobiaceae</taxon>
        <taxon>Rhizobium/Agrobacterium group</taxon>
        <taxon>Rhizobium</taxon>
    </lineage>
</organism>
<evidence type="ECO:0000313" key="4">
    <source>
        <dbReference type="Proteomes" id="UP000295507"/>
    </source>
</evidence>
<reference evidence="4 5" key="1">
    <citation type="submission" date="2019-03" db="EMBL/GenBank/DDBJ databases">
        <title>Genomic Encyclopedia of Type Strains, Phase IV (KMG-V): Genome sequencing to study the core and pangenomes of soil and plant-associated prokaryotes.</title>
        <authorList>
            <person name="Whitman W."/>
        </authorList>
    </citation>
    <scope>NUCLEOTIDE SEQUENCE [LARGE SCALE GENOMIC DNA]</scope>
    <source>
        <strain evidence="2 5">Gr42</strain>
        <strain evidence="3 4">IE4868</strain>
    </source>
</reference>
<dbReference type="EMBL" id="SMBJ01000023">
    <property type="protein sequence ID" value="TCU14962.1"/>
    <property type="molecule type" value="Genomic_DNA"/>
</dbReference>